<accession>A0A142KAU0</accession>
<dbReference type="OrthoDB" id="39844at10239"/>
<sequence length="36" mass="4157">MIRRLLRLACTPIRVAIRLVGPRAMPFGYPFTPEDE</sequence>
<proteinExistence type="predicted"/>
<dbReference type="RefSeq" id="YP_009286109.1">
    <property type="nucleotide sequence ID" value="NC_031061.1"/>
</dbReference>
<dbReference type="EMBL" id="KU963255">
    <property type="protein sequence ID" value="AMS03223.1"/>
    <property type="molecule type" value="Genomic_DNA"/>
</dbReference>
<reference evidence="2" key="1">
    <citation type="submission" date="2016-03" db="EMBL/GenBank/DDBJ databases">
        <authorList>
            <person name="Ploux O."/>
        </authorList>
    </citation>
    <scope>NUCLEOTIDE SEQUENCE [LARGE SCALE GENOMIC DNA]</scope>
</reference>
<keyword evidence="2" id="KW-1185">Reference proteome</keyword>
<gene>
    <name evidence="1" type="primary">64</name>
    <name evidence="1" type="ORF">SEA_NYMPHADORA_64</name>
</gene>
<evidence type="ECO:0000313" key="1">
    <source>
        <dbReference type="EMBL" id="AMS03223.1"/>
    </source>
</evidence>
<name>A0A142KAU0_9CAUD</name>
<protein>
    <submittedName>
        <fullName evidence="1">Uncharacterized protein</fullName>
    </submittedName>
</protein>
<organism evidence="1 2">
    <name type="scientific">Gordonia phage Nymphadora</name>
    <dbReference type="NCBI Taxonomy" id="1821558"/>
    <lineage>
        <taxon>Viruses</taxon>
        <taxon>Duplodnaviria</taxon>
        <taxon>Heunggongvirae</taxon>
        <taxon>Uroviricota</taxon>
        <taxon>Caudoviricetes</taxon>
        <taxon>Nymbaxtervirinae</taxon>
        <taxon>Nymphadoravirus</taxon>
        <taxon>Nymphadoravirus nymphadora</taxon>
    </lineage>
</organism>
<dbReference type="Proteomes" id="UP000201747">
    <property type="component" value="Segment"/>
</dbReference>
<evidence type="ECO:0000313" key="2">
    <source>
        <dbReference type="Proteomes" id="UP000201747"/>
    </source>
</evidence>
<dbReference type="KEGG" id="vg:29065746"/>
<dbReference type="GeneID" id="29065746"/>